<organism evidence="1 2">
    <name type="scientific">[Emmonsia] crescens</name>
    <dbReference type="NCBI Taxonomy" id="73230"/>
    <lineage>
        <taxon>Eukaryota</taxon>
        <taxon>Fungi</taxon>
        <taxon>Dikarya</taxon>
        <taxon>Ascomycota</taxon>
        <taxon>Pezizomycotina</taxon>
        <taxon>Eurotiomycetes</taxon>
        <taxon>Eurotiomycetidae</taxon>
        <taxon>Onygenales</taxon>
        <taxon>Ajellomycetaceae</taxon>
        <taxon>Emergomyces</taxon>
    </lineage>
</organism>
<protein>
    <submittedName>
        <fullName evidence="1">Uncharacterized protein</fullName>
    </submittedName>
</protein>
<comment type="caution">
    <text evidence="1">The sequence shown here is derived from an EMBL/GenBank/DDBJ whole genome shotgun (WGS) entry which is preliminary data.</text>
</comment>
<reference evidence="2" key="1">
    <citation type="journal article" date="2015" name="PLoS Genet.">
        <title>The dynamic genome and transcriptome of the human fungal pathogen Blastomyces and close relative Emmonsia.</title>
        <authorList>
            <person name="Munoz J.F."/>
            <person name="Gauthier G.M."/>
            <person name="Desjardins C.A."/>
            <person name="Gallo J.E."/>
            <person name="Holder J."/>
            <person name="Sullivan T.D."/>
            <person name="Marty A.J."/>
            <person name="Carmen J.C."/>
            <person name="Chen Z."/>
            <person name="Ding L."/>
            <person name="Gujja S."/>
            <person name="Magrini V."/>
            <person name="Misas E."/>
            <person name="Mitreva M."/>
            <person name="Priest M."/>
            <person name="Saif S."/>
            <person name="Whiston E.A."/>
            <person name="Young S."/>
            <person name="Zeng Q."/>
            <person name="Goldman W.E."/>
            <person name="Mardis E.R."/>
            <person name="Taylor J.W."/>
            <person name="McEwen J.G."/>
            <person name="Clay O.K."/>
            <person name="Klein B.S."/>
            <person name="Cuomo C.A."/>
        </authorList>
    </citation>
    <scope>NUCLEOTIDE SEQUENCE [LARGE SCALE GENOMIC DNA]</scope>
    <source>
        <strain evidence="2">UAMH 3008</strain>
    </source>
</reference>
<evidence type="ECO:0000313" key="2">
    <source>
        <dbReference type="Proteomes" id="UP000034164"/>
    </source>
</evidence>
<evidence type="ECO:0000313" key="1">
    <source>
        <dbReference type="EMBL" id="KKZ62964.1"/>
    </source>
</evidence>
<dbReference type="EMBL" id="LCZI01001016">
    <property type="protein sequence ID" value="KKZ62964.1"/>
    <property type="molecule type" value="Genomic_DNA"/>
</dbReference>
<accession>A0A0G2J173</accession>
<dbReference type="VEuPathDB" id="FungiDB:EMCG_02674"/>
<sequence length="83" mass="9239">MLTCFKTFWRLPSLSAASYSISGCHGDYLHTLSTSSPFEQNFGSLVTRYMTTSILTSHLQPGTNITSSCKTEWIRRAKNVVSS</sequence>
<proteinExistence type="predicted"/>
<dbReference type="PROSITE" id="PS51257">
    <property type="entry name" value="PROKAR_LIPOPROTEIN"/>
    <property type="match status" value="1"/>
</dbReference>
<dbReference type="AlphaFoldDB" id="A0A0G2J173"/>
<name>A0A0G2J173_9EURO</name>
<gene>
    <name evidence="1" type="ORF">EMCG_02674</name>
</gene>
<dbReference type="Proteomes" id="UP000034164">
    <property type="component" value="Unassembled WGS sequence"/>
</dbReference>